<dbReference type="AlphaFoldDB" id="A0AAD5N910"/>
<accession>A0AAD5N910</accession>
<keyword evidence="1" id="KW-0732">Signal</keyword>
<evidence type="ECO:0000313" key="3">
    <source>
        <dbReference type="Proteomes" id="UP001196413"/>
    </source>
</evidence>
<evidence type="ECO:0000256" key="1">
    <source>
        <dbReference type="SAM" id="SignalP"/>
    </source>
</evidence>
<dbReference type="EMBL" id="JAHQIW010005122">
    <property type="protein sequence ID" value="KAJ1364987.1"/>
    <property type="molecule type" value="Genomic_DNA"/>
</dbReference>
<feature type="chain" id="PRO_5042258684" evidence="1">
    <location>
        <begin position="19"/>
        <end position="612"/>
    </location>
</feature>
<comment type="caution">
    <text evidence="2">The sequence shown here is derived from an EMBL/GenBank/DDBJ whole genome shotgun (WGS) entry which is preliminary data.</text>
</comment>
<gene>
    <name evidence="2" type="ORF">KIN20_025189</name>
</gene>
<protein>
    <submittedName>
        <fullName evidence="2">Uncharacterized protein</fullName>
    </submittedName>
</protein>
<reference evidence="2" key="1">
    <citation type="submission" date="2021-06" db="EMBL/GenBank/DDBJ databases">
        <title>Parelaphostrongylus tenuis whole genome reference sequence.</title>
        <authorList>
            <person name="Garwood T.J."/>
            <person name="Larsen P.A."/>
            <person name="Fountain-Jones N.M."/>
            <person name="Garbe J.R."/>
            <person name="Macchietto M.G."/>
            <person name="Kania S.A."/>
            <person name="Gerhold R.W."/>
            <person name="Richards J.E."/>
            <person name="Wolf T.M."/>
        </authorList>
    </citation>
    <scope>NUCLEOTIDE SEQUENCE</scope>
    <source>
        <strain evidence="2">MNPRO001-30</strain>
        <tissue evidence="2">Meninges</tissue>
    </source>
</reference>
<organism evidence="2 3">
    <name type="scientific">Parelaphostrongylus tenuis</name>
    <name type="common">Meningeal worm</name>
    <dbReference type="NCBI Taxonomy" id="148309"/>
    <lineage>
        <taxon>Eukaryota</taxon>
        <taxon>Metazoa</taxon>
        <taxon>Ecdysozoa</taxon>
        <taxon>Nematoda</taxon>
        <taxon>Chromadorea</taxon>
        <taxon>Rhabditida</taxon>
        <taxon>Rhabditina</taxon>
        <taxon>Rhabditomorpha</taxon>
        <taxon>Strongyloidea</taxon>
        <taxon>Metastrongylidae</taxon>
        <taxon>Parelaphostrongylus</taxon>
    </lineage>
</organism>
<dbReference type="Proteomes" id="UP001196413">
    <property type="component" value="Unassembled WGS sequence"/>
</dbReference>
<feature type="signal peptide" evidence="1">
    <location>
        <begin position="1"/>
        <end position="18"/>
    </location>
</feature>
<sequence>MRLLGFCLLLVLISIVSASGLLSKTINADGSKEFRIAKQIKHNTCLCQCRCVPETTDLFARRPVKTPASPENVEVDDNDVKEEKRLKESMVQELTEFTTQSANTATKSIKTSYNLRPSTTLASPKISKTTFGDVPNIYLPTETISSSGITLLSENSTSQAHIHTIKMTTSPNRATYTSEMSVTSPSFKFQFHGNTSHAVNIVPFTRTLNSAILTSSSLIETMDSTDEEQSIARDDIKLRNIPSLFGSSTTHVLEKTVNKEKPLDFPKTTRRNIEFTTKTKSREKLRTFKTTTPSTNNESLATVTNSGISYTAAIISDDLLRKEKQIVASQLVQTTMASLENDTSLKLILRKTTLTNEVLASPIENHSVNSSLQKAYGDFVNKVEAYSTAAMESTIESITKRNKLTTPLNTHLAHEADTQSSLRLTTKSATQGSATSEGDINAKFVLITPTPLHTTTKTITAESTAPWNSKLDTKTTHERTTTLMTPLMTQLNSKAMTESNPLVTIQSTSYSTQESTIHSTIQTTTESSREMMSHITNPLNTKASTALAIASVHTQTVDSAIESFSVKTSMESTEDSAQFKATSETVTLSTTTTSSRGMVVFLLAFILRIDKV</sequence>
<keyword evidence="3" id="KW-1185">Reference proteome</keyword>
<proteinExistence type="predicted"/>
<name>A0AAD5N910_PARTN</name>
<evidence type="ECO:0000313" key="2">
    <source>
        <dbReference type="EMBL" id="KAJ1364987.1"/>
    </source>
</evidence>